<evidence type="ECO:0000313" key="5">
    <source>
        <dbReference type="Proteomes" id="UP000216024"/>
    </source>
</evidence>
<dbReference type="InterPro" id="IPR040452">
    <property type="entry name" value="SfsA_C"/>
</dbReference>
<dbReference type="Gene3D" id="3.40.1350.60">
    <property type="match status" value="1"/>
</dbReference>
<dbReference type="NCBIfam" id="TIGR00230">
    <property type="entry name" value="sfsA"/>
    <property type="match status" value="1"/>
</dbReference>
<dbReference type="EMBL" id="NIBG01000001">
    <property type="protein sequence ID" value="PAB61059.1"/>
    <property type="molecule type" value="Genomic_DNA"/>
</dbReference>
<accession>A0A267MNA2</accession>
<dbReference type="PANTHER" id="PTHR30545">
    <property type="entry name" value="SUGAR FERMENTATION STIMULATION PROTEIN A"/>
    <property type="match status" value="1"/>
</dbReference>
<evidence type="ECO:0000256" key="1">
    <source>
        <dbReference type="HAMAP-Rule" id="MF_00095"/>
    </source>
</evidence>
<dbReference type="AlphaFoldDB" id="A0A267MNA2"/>
<dbReference type="GO" id="GO:0003677">
    <property type="term" value="F:DNA binding"/>
    <property type="evidence" value="ECO:0007669"/>
    <property type="project" value="InterPro"/>
</dbReference>
<dbReference type="CDD" id="cd22359">
    <property type="entry name" value="SfsA-like_bacterial"/>
    <property type="match status" value="1"/>
</dbReference>
<evidence type="ECO:0000259" key="3">
    <source>
        <dbReference type="Pfam" id="PF17746"/>
    </source>
</evidence>
<dbReference type="InterPro" id="IPR041465">
    <property type="entry name" value="SfsA_N"/>
</dbReference>
<sequence>MKYKSIKIGEFVDRPNRFISHVAIDGEIETVHVKNTGRCREILENGVRAILEKAENPNRKTKYSLVAAYKENKTLINIDSQITNKVIYEALDENKVEELQDLDYVKREAKKGNSRFDLYYEKGNSKGYVEIKSVTLEKDGMSMFPDAPTERGRKHVYELIDLLDEGYENYILFLIQIEDIKKFTPNVEMDPKFSEALKIAKDKGVNILAYNCIVKEDELIINDKVEVLM</sequence>
<dbReference type="RefSeq" id="WP_095130113.1">
    <property type="nucleotide sequence ID" value="NZ_NIBG01000001.1"/>
</dbReference>
<organism evidence="4 5">
    <name type="scientific">Anaeromicrobium sediminis</name>
    <dbReference type="NCBI Taxonomy" id="1478221"/>
    <lineage>
        <taxon>Bacteria</taxon>
        <taxon>Bacillati</taxon>
        <taxon>Bacillota</taxon>
        <taxon>Clostridia</taxon>
        <taxon>Peptostreptococcales</taxon>
        <taxon>Thermotaleaceae</taxon>
        <taxon>Anaeromicrobium</taxon>
    </lineage>
</organism>
<comment type="similarity">
    <text evidence="1">Belongs to the SfsA family.</text>
</comment>
<comment type="caution">
    <text evidence="4">The sequence shown here is derived from an EMBL/GenBank/DDBJ whole genome shotgun (WGS) entry which is preliminary data.</text>
</comment>
<reference evidence="4 5" key="1">
    <citation type="submission" date="2017-06" db="EMBL/GenBank/DDBJ databases">
        <title>Draft genome sequence of anaerobic fermentative bacterium Anaeromicrobium sediminis DY2726D isolated from West Pacific Ocean sediments.</title>
        <authorList>
            <person name="Zeng X."/>
        </authorList>
    </citation>
    <scope>NUCLEOTIDE SEQUENCE [LARGE SCALE GENOMIC DNA]</scope>
    <source>
        <strain evidence="4 5">DY2726D</strain>
    </source>
</reference>
<evidence type="ECO:0000313" key="4">
    <source>
        <dbReference type="EMBL" id="PAB61059.1"/>
    </source>
</evidence>
<protein>
    <recommendedName>
        <fullName evidence="1">Sugar fermentation stimulation protein homolog</fullName>
    </recommendedName>
</protein>
<keyword evidence="5" id="KW-1185">Reference proteome</keyword>
<name>A0A267MNA2_9FIRM</name>
<feature type="domain" description="SfsA N-terminal OB" evidence="3">
    <location>
        <begin position="12"/>
        <end position="78"/>
    </location>
</feature>
<dbReference type="Proteomes" id="UP000216024">
    <property type="component" value="Unassembled WGS sequence"/>
</dbReference>
<feature type="domain" description="Sugar fermentation stimulation protein C-terminal" evidence="2">
    <location>
        <begin position="81"/>
        <end position="217"/>
    </location>
</feature>
<dbReference type="Gene3D" id="2.40.50.580">
    <property type="match status" value="1"/>
</dbReference>
<dbReference type="Pfam" id="PF03749">
    <property type="entry name" value="SfsA"/>
    <property type="match status" value="1"/>
</dbReference>
<dbReference type="HAMAP" id="MF_00095">
    <property type="entry name" value="SfsA"/>
    <property type="match status" value="1"/>
</dbReference>
<dbReference type="PANTHER" id="PTHR30545:SF2">
    <property type="entry name" value="SUGAR FERMENTATION STIMULATION PROTEIN A"/>
    <property type="match status" value="1"/>
</dbReference>
<dbReference type="Pfam" id="PF17746">
    <property type="entry name" value="SfsA_N"/>
    <property type="match status" value="1"/>
</dbReference>
<gene>
    <name evidence="1" type="primary">sfsA</name>
    <name evidence="4" type="ORF">CCE28_01120</name>
</gene>
<evidence type="ECO:0000259" key="2">
    <source>
        <dbReference type="Pfam" id="PF03749"/>
    </source>
</evidence>
<proteinExistence type="inferred from homology"/>
<dbReference type="InterPro" id="IPR005224">
    <property type="entry name" value="SfsA"/>
</dbReference>
<dbReference type="OrthoDB" id="9802365at2"/>